<proteinExistence type="predicted"/>
<feature type="compositionally biased region" description="Low complexity" evidence="1">
    <location>
        <begin position="72"/>
        <end position="84"/>
    </location>
</feature>
<sequence length="234" mass="25965">MGGPICQEIRKFGCGHTADYHHPCNKFPEHGKEGRSSRLSQRLQGFFSRRPKVCKDRRFSQDCVKCEESSDSDASSASGPADAAADVKDHHVSNANHDNCSPQDTREDEKQQPLTVRVSAGLDKTLAELNPTIRAVRDSSASDESLLPVDSITSSGTQFASESLDDRDIVQPGLSSKCENHPITKGKLKPPPVQFKFLGEESRKWELFWKKRTPSSESMVCETALRREEIGAMF</sequence>
<dbReference type="EMBL" id="GL698496">
    <property type="protein sequence ID" value="EFY89719.1"/>
    <property type="molecule type" value="Genomic_DNA"/>
</dbReference>
<organism evidence="3">
    <name type="scientific">Metarhizium acridum (strain CQMa 102)</name>
    <dbReference type="NCBI Taxonomy" id="655827"/>
    <lineage>
        <taxon>Eukaryota</taxon>
        <taxon>Fungi</taxon>
        <taxon>Dikarya</taxon>
        <taxon>Ascomycota</taxon>
        <taxon>Pezizomycotina</taxon>
        <taxon>Sordariomycetes</taxon>
        <taxon>Hypocreomycetidae</taxon>
        <taxon>Hypocreales</taxon>
        <taxon>Clavicipitaceae</taxon>
        <taxon>Metarhizium</taxon>
    </lineage>
</organism>
<name>E9E2Q3_METAQ</name>
<dbReference type="OrthoDB" id="4940191at2759"/>
<reference evidence="2 3" key="1">
    <citation type="journal article" date="2011" name="PLoS Genet.">
        <title>Genome sequencing and comparative transcriptomics of the model entomopathogenic fungi Metarhizium anisopliae and M. acridum.</title>
        <authorList>
            <person name="Gao Q."/>
            <person name="Jin K."/>
            <person name="Ying S.H."/>
            <person name="Zhang Y."/>
            <person name="Xiao G."/>
            <person name="Shang Y."/>
            <person name="Duan Z."/>
            <person name="Hu X."/>
            <person name="Xie X.Q."/>
            <person name="Zhou G."/>
            <person name="Peng G."/>
            <person name="Luo Z."/>
            <person name="Huang W."/>
            <person name="Wang B."/>
            <person name="Fang W."/>
            <person name="Wang S."/>
            <person name="Zhong Y."/>
            <person name="Ma L.J."/>
            <person name="St Leger R.J."/>
            <person name="Zhao G.P."/>
            <person name="Pei Y."/>
            <person name="Feng M.G."/>
            <person name="Xia Y."/>
            <person name="Wang C."/>
        </authorList>
    </citation>
    <scope>NUCLEOTIDE SEQUENCE [LARGE SCALE GENOMIC DNA]</scope>
    <source>
        <strain evidence="2 3">CQMa 102</strain>
    </source>
</reference>
<dbReference type="eggNOG" id="ENOG502RMQQ">
    <property type="taxonomic scope" value="Eukaryota"/>
</dbReference>
<feature type="compositionally biased region" description="Basic and acidic residues" evidence="1">
    <location>
        <begin position="57"/>
        <end position="68"/>
    </location>
</feature>
<dbReference type="AlphaFoldDB" id="E9E2Q3"/>
<dbReference type="GeneID" id="19248462"/>
<feature type="region of interest" description="Disordered" evidence="1">
    <location>
        <begin position="57"/>
        <end position="114"/>
    </location>
</feature>
<dbReference type="KEGG" id="maw:19248462"/>
<gene>
    <name evidence="2" type="ORF">MAC_04151</name>
</gene>
<accession>E9E2Q3</accession>
<feature type="compositionally biased region" description="Polar residues" evidence="1">
    <location>
        <begin position="93"/>
        <end position="103"/>
    </location>
</feature>
<evidence type="ECO:0000313" key="2">
    <source>
        <dbReference type="EMBL" id="EFY89719.1"/>
    </source>
</evidence>
<dbReference type="Proteomes" id="UP000002499">
    <property type="component" value="Unassembled WGS sequence"/>
</dbReference>
<evidence type="ECO:0000313" key="3">
    <source>
        <dbReference type="Proteomes" id="UP000002499"/>
    </source>
</evidence>
<evidence type="ECO:0000256" key="1">
    <source>
        <dbReference type="SAM" id="MobiDB-lite"/>
    </source>
</evidence>
<protein>
    <submittedName>
        <fullName evidence="2">Uncharacterized protein</fullName>
    </submittedName>
</protein>
<keyword evidence="3" id="KW-1185">Reference proteome</keyword>
<dbReference type="InParanoid" id="E9E2Q3"/>
<dbReference type="HOGENOM" id="CLU_1185252_0_0_1"/>